<accession>A0A928W0B6</accession>
<evidence type="ECO:0000256" key="3">
    <source>
        <dbReference type="SAM" id="Phobius"/>
    </source>
</evidence>
<evidence type="ECO:0000256" key="2">
    <source>
        <dbReference type="ARBA" id="ARBA00022598"/>
    </source>
</evidence>
<feature type="transmembrane region" description="Helical" evidence="3">
    <location>
        <begin position="667"/>
        <end position="688"/>
    </location>
</feature>
<proteinExistence type="inferred from homology"/>
<feature type="transmembrane region" description="Helical" evidence="3">
    <location>
        <begin position="628"/>
        <end position="647"/>
    </location>
</feature>
<feature type="transmembrane region" description="Helical" evidence="3">
    <location>
        <begin position="595"/>
        <end position="616"/>
    </location>
</feature>
<dbReference type="InterPro" id="IPR009081">
    <property type="entry name" value="PP-bd_ACP"/>
</dbReference>
<dbReference type="PANTHER" id="PTHR43201">
    <property type="entry name" value="ACYL-COA SYNTHETASE"/>
    <property type="match status" value="1"/>
</dbReference>
<evidence type="ECO:0000259" key="4">
    <source>
        <dbReference type="PROSITE" id="PS50075"/>
    </source>
</evidence>
<feature type="transmembrane region" description="Helical" evidence="3">
    <location>
        <begin position="768"/>
        <end position="789"/>
    </location>
</feature>
<keyword evidence="2" id="KW-0436">Ligase</keyword>
<dbReference type="PROSITE" id="PS00455">
    <property type="entry name" value="AMP_BINDING"/>
    <property type="match status" value="1"/>
</dbReference>
<dbReference type="CDD" id="cd04433">
    <property type="entry name" value="AFD_class_I"/>
    <property type="match status" value="1"/>
</dbReference>
<dbReference type="SUPFAM" id="SSF56801">
    <property type="entry name" value="Acetyl-CoA synthetase-like"/>
    <property type="match status" value="1"/>
</dbReference>
<dbReference type="GO" id="GO:0006631">
    <property type="term" value="P:fatty acid metabolic process"/>
    <property type="evidence" value="ECO:0007669"/>
    <property type="project" value="TreeGrafter"/>
</dbReference>
<dbReference type="InterPro" id="IPR045851">
    <property type="entry name" value="AMP-bd_C_sf"/>
</dbReference>
<dbReference type="RefSeq" id="WP_264322328.1">
    <property type="nucleotide sequence ID" value="NZ_JADEXN010000306.1"/>
</dbReference>
<feature type="domain" description="Carrier" evidence="4">
    <location>
        <begin position="462"/>
        <end position="537"/>
    </location>
</feature>
<feature type="transmembrane region" description="Helical" evidence="3">
    <location>
        <begin position="873"/>
        <end position="891"/>
    </location>
</feature>
<dbReference type="EMBL" id="JADEXN010000306">
    <property type="protein sequence ID" value="MBE9042152.1"/>
    <property type="molecule type" value="Genomic_DNA"/>
</dbReference>
<feature type="transmembrane region" description="Helical" evidence="3">
    <location>
        <begin position="739"/>
        <end position="756"/>
    </location>
</feature>
<dbReference type="PANTHER" id="PTHR43201:SF5">
    <property type="entry name" value="MEDIUM-CHAIN ACYL-COA LIGASE ACSF2, MITOCHONDRIAL"/>
    <property type="match status" value="1"/>
</dbReference>
<evidence type="ECO:0000256" key="1">
    <source>
        <dbReference type="ARBA" id="ARBA00006432"/>
    </source>
</evidence>
<dbReference type="InterPro" id="IPR000873">
    <property type="entry name" value="AMP-dep_synth/lig_dom"/>
</dbReference>
<feature type="transmembrane region" description="Helical" evidence="3">
    <location>
        <begin position="801"/>
        <end position="824"/>
    </location>
</feature>
<dbReference type="PROSITE" id="PS50075">
    <property type="entry name" value="CARRIER"/>
    <property type="match status" value="1"/>
</dbReference>
<dbReference type="GO" id="GO:0031956">
    <property type="term" value="F:medium-chain fatty acid-CoA ligase activity"/>
    <property type="evidence" value="ECO:0007669"/>
    <property type="project" value="TreeGrafter"/>
</dbReference>
<dbReference type="Pfam" id="PF00501">
    <property type="entry name" value="AMP-binding"/>
    <property type="match status" value="1"/>
</dbReference>
<evidence type="ECO:0000313" key="5">
    <source>
        <dbReference type="EMBL" id="MBE9042152.1"/>
    </source>
</evidence>
<evidence type="ECO:0000313" key="6">
    <source>
        <dbReference type="Proteomes" id="UP000621799"/>
    </source>
</evidence>
<sequence>MLYSSSFLALNPAESLDNMHVLKQDWNLDRKTAIGVISVNSIDFVNLVFDRFKKGQIVVFLQSETDFHKIQVTGVTEVVRPEAKFGWCDTKFTPQPTSSIAQISFTSGTTGQPKAVLLTHRALNDVVERLNSIMEVDASIREYVGVPTNYSFGLGRCRAVATAGGQFYIPENGFNPLEIREMLRQGSINAISAVPSLWRTLFQCEEIFGNETDGVRWIEIGSQYMSRAEKERLLKLFPKANIVQHYGLTEASRSTFLRIDRTRGEHLESVGKAYGNTDIKMSADGKIMIKGPHVAEMLLVEGQPKNNLDPNGWHTTNDLGWMKDEYVYYLGRADDLINCGGVKVSPDNIEKFIRKTLNIQSGIAVARAKDPIRGEVILVSTLADGGLDRQSVKDAAIQAAAAHNIHSPDAVKLMELDEFPTTATGKVKRKQLTELYSARLESLHAAKQVKREEPLSQTEDDRSLTDCEREIVTVWKNVLNLEQIDADSNFFEMGGDSLTAISVMVKMEKLGIPPQIVKGMLQGLSVRELARRIESTEDKKATSHTITSYYTKTGMNINIVRGLLVLCVIFSHWYAGFANRLPPIVGNIRPYISPILAAGTPGFAIIYGVSAGYSMFSIFQQDRSRLSQLLRSTFIVLAGGIVISALLRLSHEFISGQIQSLTDITNAFYSVLAYYLLITATLPFWFKAIEKSKNPAAKSILISILLYCFYYYFISGISAYEAHGFVELIKLVMTAKYSYFNLTAGTLCGIAIGITLRQNSQKQGIPNSFVWIGCACLAAGFVVCSHAGMSESWFVWPTRKTLLWGWLFYIGWILLGLDAIHKILSGYNQFSASKKFVLQALATVGILAFPLYVTHGMVLPLRQLMVAGGLPSTFSLFISFSLFLGSFAFIFKKIHSTNFTW</sequence>
<gene>
    <name evidence="5" type="ORF">IQ235_15335</name>
</gene>
<dbReference type="Gene3D" id="3.40.50.12780">
    <property type="entry name" value="N-terminal domain of ligase-like"/>
    <property type="match status" value="1"/>
</dbReference>
<feature type="transmembrane region" description="Helical" evidence="3">
    <location>
        <begin position="836"/>
        <end position="853"/>
    </location>
</feature>
<dbReference type="InterPro" id="IPR020845">
    <property type="entry name" value="AMP-binding_CS"/>
</dbReference>
<name>A0A928W0B6_9CYAN</name>
<dbReference type="AlphaFoldDB" id="A0A928W0B6"/>
<dbReference type="Proteomes" id="UP000621799">
    <property type="component" value="Unassembled WGS sequence"/>
</dbReference>
<keyword evidence="6" id="KW-1185">Reference proteome</keyword>
<protein>
    <submittedName>
        <fullName evidence="5">AMP-binding protein</fullName>
    </submittedName>
</protein>
<organism evidence="5 6">
    <name type="scientific">Zarconia navalis LEGE 11467</name>
    <dbReference type="NCBI Taxonomy" id="1828826"/>
    <lineage>
        <taxon>Bacteria</taxon>
        <taxon>Bacillati</taxon>
        <taxon>Cyanobacteriota</taxon>
        <taxon>Cyanophyceae</taxon>
        <taxon>Oscillatoriophycideae</taxon>
        <taxon>Oscillatoriales</taxon>
        <taxon>Oscillatoriales incertae sedis</taxon>
        <taxon>Zarconia</taxon>
        <taxon>Zarconia navalis</taxon>
    </lineage>
</organism>
<comment type="similarity">
    <text evidence="1">Belongs to the ATP-dependent AMP-binding enzyme family.</text>
</comment>
<keyword evidence="3" id="KW-1133">Transmembrane helix</keyword>
<reference evidence="5" key="1">
    <citation type="submission" date="2020-10" db="EMBL/GenBank/DDBJ databases">
        <authorList>
            <person name="Castelo-Branco R."/>
            <person name="Eusebio N."/>
            <person name="Adriana R."/>
            <person name="Vieira A."/>
            <person name="Brugerolle De Fraissinette N."/>
            <person name="Rezende De Castro R."/>
            <person name="Schneider M.P."/>
            <person name="Vasconcelos V."/>
            <person name="Leao P.N."/>
        </authorList>
    </citation>
    <scope>NUCLEOTIDE SEQUENCE</scope>
    <source>
        <strain evidence="5">LEGE 11467</strain>
    </source>
</reference>
<dbReference type="InterPro" id="IPR042099">
    <property type="entry name" value="ANL_N_sf"/>
</dbReference>
<keyword evidence="3" id="KW-0472">Membrane</keyword>
<dbReference type="Gene3D" id="3.30.300.30">
    <property type="match status" value="1"/>
</dbReference>
<dbReference type="InterPro" id="IPR036736">
    <property type="entry name" value="ACP-like_sf"/>
</dbReference>
<dbReference type="Gene3D" id="1.10.1200.10">
    <property type="entry name" value="ACP-like"/>
    <property type="match status" value="1"/>
</dbReference>
<dbReference type="SUPFAM" id="SSF47336">
    <property type="entry name" value="ACP-like"/>
    <property type="match status" value="1"/>
</dbReference>
<feature type="transmembrane region" description="Helical" evidence="3">
    <location>
        <begin position="700"/>
        <end position="719"/>
    </location>
</feature>
<comment type="caution">
    <text evidence="5">The sequence shown here is derived from an EMBL/GenBank/DDBJ whole genome shotgun (WGS) entry which is preliminary data.</text>
</comment>
<dbReference type="Pfam" id="PF00550">
    <property type="entry name" value="PP-binding"/>
    <property type="match status" value="1"/>
</dbReference>
<keyword evidence="3" id="KW-0812">Transmembrane</keyword>